<evidence type="ECO:0000313" key="9">
    <source>
        <dbReference type="Proteomes" id="UP001596443"/>
    </source>
</evidence>
<dbReference type="AlphaFoldDB" id="A0ABD5T8W3"/>
<evidence type="ECO:0000256" key="1">
    <source>
        <dbReference type="ARBA" id="ARBA00006815"/>
    </source>
</evidence>
<dbReference type="GO" id="GO:1990904">
    <property type="term" value="C:ribonucleoprotein complex"/>
    <property type="evidence" value="ECO:0007669"/>
    <property type="project" value="UniProtKB-KW"/>
</dbReference>
<dbReference type="PANTHER" id="PTHR10934:SF2">
    <property type="entry name" value="LARGE RIBOSOMAL SUBUNIT PROTEIN EL18"/>
    <property type="match status" value="1"/>
</dbReference>
<dbReference type="RefSeq" id="WP_390215419.1">
    <property type="nucleotide sequence ID" value="NZ_JBHSWX010000012.1"/>
</dbReference>
<dbReference type="PROSITE" id="PS00475">
    <property type="entry name" value="RIBOSOMAL_L15"/>
    <property type="match status" value="1"/>
</dbReference>
<dbReference type="EMBL" id="JBHSWX010000012">
    <property type="protein sequence ID" value="MFC6785691.1"/>
    <property type="molecule type" value="Genomic_DNA"/>
</dbReference>
<evidence type="ECO:0000256" key="2">
    <source>
        <dbReference type="ARBA" id="ARBA00022980"/>
    </source>
</evidence>
<feature type="domain" description="Large ribosomal subunit protein uL15/eL18" evidence="7">
    <location>
        <begin position="44"/>
        <end position="168"/>
    </location>
</feature>
<accession>A0ABD5T8W3</accession>
<protein>
    <recommendedName>
        <fullName evidence="4 5">Large ribosomal subunit protein eL18</fullName>
    </recommendedName>
</protein>
<dbReference type="FunFam" id="3.100.10.10:FF:000013">
    <property type="entry name" value="50S ribosomal protein L18e"/>
    <property type="match status" value="1"/>
</dbReference>
<evidence type="ECO:0000259" key="7">
    <source>
        <dbReference type="Pfam" id="PF17135"/>
    </source>
</evidence>
<dbReference type="PROSITE" id="PS01106">
    <property type="entry name" value="RIBOSOMAL_L18E"/>
    <property type="match status" value="1"/>
</dbReference>
<keyword evidence="9" id="KW-1185">Reference proteome</keyword>
<keyword evidence="3 5" id="KW-0687">Ribonucleoprotein</keyword>
<proteinExistence type="inferred from homology"/>
<evidence type="ECO:0000256" key="6">
    <source>
        <dbReference type="SAM" id="MobiDB-lite"/>
    </source>
</evidence>
<reference evidence="8 9" key="1">
    <citation type="journal article" date="2019" name="Int. J. Syst. Evol. Microbiol.">
        <title>The Global Catalogue of Microorganisms (GCM) 10K type strain sequencing project: providing services to taxonomists for standard genome sequencing and annotation.</title>
        <authorList>
            <consortium name="The Broad Institute Genomics Platform"/>
            <consortium name="The Broad Institute Genome Sequencing Center for Infectious Disease"/>
            <person name="Wu L."/>
            <person name="Ma J."/>
        </authorList>
    </citation>
    <scope>NUCLEOTIDE SEQUENCE [LARGE SCALE GENOMIC DNA]</scope>
    <source>
        <strain evidence="8 9">SYNS20</strain>
    </source>
</reference>
<gene>
    <name evidence="5" type="primary">rpl18e</name>
    <name evidence="8" type="ORF">ACFQFD_06805</name>
</gene>
<dbReference type="InterPro" id="IPR021131">
    <property type="entry name" value="Ribosomal_uL15/eL18"/>
</dbReference>
<dbReference type="GO" id="GO:0006412">
    <property type="term" value="P:translation"/>
    <property type="evidence" value="ECO:0007669"/>
    <property type="project" value="UniProtKB-UniRule"/>
</dbReference>
<sequence>MSCRGSQVQILPPALPFSRGLSRDRLPARPHVAWSPSAARDRSNNSHSRGNRMSSSKTNPRLQNLIAELKSVARSSDASVWQDVADRLEKPRRTHAEVNLGRIERYANEDETVVVPGKVLGSGVLRKDVTVAAIDFSGTAETKIDQAGEAVRLEEALSNNPEGTDVRVIR</sequence>
<comment type="caution">
    <text evidence="8">The sequence shown here is derived from an EMBL/GenBank/DDBJ whole genome shotgun (WGS) entry which is preliminary data.</text>
</comment>
<dbReference type="Pfam" id="PF17135">
    <property type="entry name" value="Ribosomal_L18"/>
    <property type="match status" value="1"/>
</dbReference>
<feature type="compositionally biased region" description="Polar residues" evidence="6">
    <location>
        <begin position="45"/>
        <end position="61"/>
    </location>
</feature>
<dbReference type="SUPFAM" id="SSF52080">
    <property type="entry name" value="Ribosomal proteins L15p and L18e"/>
    <property type="match status" value="1"/>
</dbReference>
<dbReference type="Proteomes" id="UP001596443">
    <property type="component" value="Unassembled WGS sequence"/>
</dbReference>
<keyword evidence="2 5" id="KW-0689">Ribosomal protein</keyword>
<evidence type="ECO:0000256" key="4">
    <source>
        <dbReference type="ARBA" id="ARBA00035218"/>
    </source>
</evidence>
<dbReference type="InterPro" id="IPR001196">
    <property type="entry name" value="Ribosomal_uL15_CS"/>
</dbReference>
<evidence type="ECO:0000256" key="5">
    <source>
        <dbReference type="HAMAP-Rule" id="MF_00329"/>
    </source>
</evidence>
<organism evidence="8 9">
    <name type="scientific">Halobaculum halobium</name>
    <dbReference type="NCBI Taxonomy" id="3032281"/>
    <lineage>
        <taxon>Archaea</taxon>
        <taxon>Methanobacteriati</taxon>
        <taxon>Methanobacteriota</taxon>
        <taxon>Stenosarchaea group</taxon>
        <taxon>Halobacteria</taxon>
        <taxon>Halobacteriales</taxon>
        <taxon>Haloferacaceae</taxon>
        <taxon>Halobaculum</taxon>
    </lineage>
</organism>
<evidence type="ECO:0000313" key="8">
    <source>
        <dbReference type="EMBL" id="MFC6785691.1"/>
    </source>
</evidence>
<dbReference type="NCBIfam" id="NF003079">
    <property type="entry name" value="PRK04005.1"/>
    <property type="match status" value="1"/>
</dbReference>
<dbReference type="HAMAP" id="MF_00329">
    <property type="entry name" value="Ribosomal_eL18"/>
    <property type="match status" value="1"/>
</dbReference>
<name>A0ABD5T8W3_9EURY</name>
<feature type="region of interest" description="Disordered" evidence="6">
    <location>
        <begin position="29"/>
        <end position="61"/>
    </location>
</feature>
<dbReference type="PANTHER" id="PTHR10934">
    <property type="entry name" value="60S RIBOSOMAL PROTEIN L18"/>
    <property type="match status" value="1"/>
</dbReference>
<comment type="similarity">
    <text evidence="1 5">Belongs to the eukaryotic ribosomal protein eL18 family.</text>
</comment>
<dbReference type="GO" id="GO:0005840">
    <property type="term" value="C:ribosome"/>
    <property type="evidence" value="ECO:0007669"/>
    <property type="project" value="UniProtKB-KW"/>
</dbReference>
<evidence type="ECO:0000256" key="3">
    <source>
        <dbReference type="ARBA" id="ARBA00023274"/>
    </source>
</evidence>
<dbReference type="InterPro" id="IPR000039">
    <property type="entry name" value="Ribosomal_eL18"/>
</dbReference>
<dbReference type="InterPro" id="IPR036227">
    <property type="entry name" value="Ribosomal_uL15/eL18_sf"/>
</dbReference>
<dbReference type="InterPro" id="IPR021132">
    <property type="entry name" value="Ribosomal_eL18/eL18-A/B/_CS"/>
</dbReference>
<dbReference type="Gene3D" id="3.100.10.10">
    <property type="match status" value="1"/>
</dbReference>
<dbReference type="InterPro" id="IPR022947">
    <property type="entry name" value="Ribosomal_eL18_arc"/>
</dbReference>